<protein>
    <recommendedName>
        <fullName evidence="4">ShKT domain-containing protein</fullName>
    </recommendedName>
</protein>
<gene>
    <name evidence="2" type="ORF">GSLYS_00002719001</name>
</gene>
<dbReference type="Proteomes" id="UP001497497">
    <property type="component" value="Unassembled WGS sequence"/>
</dbReference>
<name>A0AAV2H7U3_LYMST</name>
<accession>A0AAV2H7U3</accession>
<evidence type="ECO:0008006" key="4">
    <source>
        <dbReference type="Google" id="ProtNLM"/>
    </source>
</evidence>
<keyword evidence="3" id="KW-1185">Reference proteome</keyword>
<proteinExistence type="predicted"/>
<keyword evidence="1" id="KW-1133">Transmembrane helix</keyword>
<comment type="caution">
    <text evidence="2">The sequence shown here is derived from an EMBL/GenBank/DDBJ whole genome shotgun (WGS) entry which is preliminary data.</text>
</comment>
<keyword evidence="1" id="KW-0812">Transmembrane</keyword>
<evidence type="ECO:0000256" key="1">
    <source>
        <dbReference type="SAM" id="Phobius"/>
    </source>
</evidence>
<evidence type="ECO:0000313" key="3">
    <source>
        <dbReference type="Proteomes" id="UP001497497"/>
    </source>
</evidence>
<feature type="transmembrane region" description="Helical" evidence="1">
    <location>
        <begin position="216"/>
        <end position="240"/>
    </location>
</feature>
<evidence type="ECO:0000313" key="2">
    <source>
        <dbReference type="EMBL" id="CAL1528549.1"/>
    </source>
</evidence>
<keyword evidence="1" id="KW-0472">Membrane</keyword>
<sequence>MDLNDIYLTLALCMNIYIAKSEFVDIVLKIGDSNNFNYTRFINVTQQQFVWLSSVLCDINTYSYSITYDRDGGSLVSNSSTTFMAQEVDPTVYEKEFTCTSTVTVFQCTRRQNIQKCDDNKISWMYLSTDTLSTCPDNCGFMCPVYPVQSIIFTYDKQTFKITTNAKCNNTLSHITSTLKSSESSASNQGTSSTIISEYHTEYYNSNALCNADEGVPVYVVIILVIVIVLLLITVALMVFKNKLKCREKWNHYQHDSKTNDSDRGRMSSITINDENSAGYSQYQQVSDVVPETANGSSQSKTLYVNDTSDAQLSNNANNNGSVFYENSIDHLKAMKSSSGNTNNYDSLNLHQKIENVYLKPTL</sequence>
<dbReference type="EMBL" id="CAXITT010000034">
    <property type="protein sequence ID" value="CAL1528549.1"/>
    <property type="molecule type" value="Genomic_DNA"/>
</dbReference>
<dbReference type="AlphaFoldDB" id="A0AAV2H7U3"/>
<organism evidence="2 3">
    <name type="scientific">Lymnaea stagnalis</name>
    <name type="common">Great pond snail</name>
    <name type="synonym">Helix stagnalis</name>
    <dbReference type="NCBI Taxonomy" id="6523"/>
    <lineage>
        <taxon>Eukaryota</taxon>
        <taxon>Metazoa</taxon>
        <taxon>Spiralia</taxon>
        <taxon>Lophotrochozoa</taxon>
        <taxon>Mollusca</taxon>
        <taxon>Gastropoda</taxon>
        <taxon>Heterobranchia</taxon>
        <taxon>Euthyneura</taxon>
        <taxon>Panpulmonata</taxon>
        <taxon>Hygrophila</taxon>
        <taxon>Lymnaeoidea</taxon>
        <taxon>Lymnaeidae</taxon>
        <taxon>Lymnaea</taxon>
    </lineage>
</organism>
<reference evidence="2 3" key="1">
    <citation type="submission" date="2024-04" db="EMBL/GenBank/DDBJ databases">
        <authorList>
            <consortium name="Genoscope - CEA"/>
            <person name="William W."/>
        </authorList>
    </citation>
    <scope>NUCLEOTIDE SEQUENCE [LARGE SCALE GENOMIC DNA]</scope>
</reference>